<keyword evidence="5" id="KW-0285">Flavoprotein</keyword>
<dbReference type="AlphaFoldDB" id="A0A2V1MZJ1"/>
<evidence type="ECO:0000259" key="8">
    <source>
        <dbReference type="PROSITE" id="PS50902"/>
    </source>
</evidence>
<dbReference type="InterPro" id="IPR029039">
    <property type="entry name" value="Flavoprotein-like_sf"/>
</dbReference>
<gene>
    <name evidence="9" type="ORF">DCM90_02850</name>
</gene>
<evidence type="ECO:0000256" key="4">
    <source>
        <dbReference type="ARBA" id="ARBA00022448"/>
    </source>
</evidence>
<dbReference type="SUPFAM" id="SSF52218">
    <property type="entry name" value="Flavoproteins"/>
    <property type="match status" value="1"/>
</dbReference>
<dbReference type="OrthoDB" id="9790745at2"/>
<organism evidence="9 10">
    <name type="scientific">Levilactobacillus bambusae</name>
    <dbReference type="NCBI Taxonomy" id="2024736"/>
    <lineage>
        <taxon>Bacteria</taxon>
        <taxon>Bacillati</taxon>
        <taxon>Bacillota</taxon>
        <taxon>Bacilli</taxon>
        <taxon>Lactobacillales</taxon>
        <taxon>Lactobacillaceae</taxon>
        <taxon>Levilactobacillus</taxon>
    </lineage>
</organism>
<evidence type="ECO:0000256" key="7">
    <source>
        <dbReference type="ARBA" id="ARBA00022982"/>
    </source>
</evidence>
<keyword evidence="4" id="KW-0813">Transport</keyword>
<dbReference type="Gene3D" id="3.40.50.360">
    <property type="match status" value="1"/>
</dbReference>
<dbReference type="RefSeq" id="WP_109249857.1">
    <property type="nucleotide sequence ID" value="NZ_QCXQ01000002.1"/>
</dbReference>
<name>A0A2V1MZJ1_9LACO</name>
<comment type="cofactor">
    <cofactor evidence="1">
        <name>FMN</name>
        <dbReference type="ChEBI" id="CHEBI:58210"/>
    </cofactor>
</comment>
<proteinExistence type="inferred from homology"/>
<dbReference type="Proteomes" id="UP000245080">
    <property type="component" value="Unassembled WGS sequence"/>
</dbReference>
<evidence type="ECO:0000256" key="2">
    <source>
        <dbReference type="ARBA" id="ARBA00003297"/>
    </source>
</evidence>
<keyword evidence="10" id="KW-1185">Reference proteome</keyword>
<dbReference type="PROSITE" id="PS50902">
    <property type="entry name" value="FLAVODOXIN_LIKE"/>
    <property type="match status" value="1"/>
</dbReference>
<dbReference type="NCBIfam" id="NF005587">
    <property type="entry name" value="PRK07308.1"/>
    <property type="match status" value="1"/>
</dbReference>
<dbReference type="GO" id="GO:0016651">
    <property type="term" value="F:oxidoreductase activity, acting on NAD(P)H"/>
    <property type="evidence" value="ECO:0007669"/>
    <property type="project" value="UniProtKB-ARBA"/>
</dbReference>
<evidence type="ECO:0000256" key="6">
    <source>
        <dbReference type="ARBA" id="ARBA00022643"/>
    </source>
</evidence>
<dbReference type="InterPro" id="IPR008254">
    <property type="entry name" value="Flavodoxin/NO_synth"/>
</dbReference>
<evidence type="ECO:0000256" key="1">
    <source>
        <dbReference type="ARBA" id="ARBA00001917"/>
    </source>
</evidence>
<protein>
    <submittedName>
        <fullName evidence="9">Flavodoxin</fullName>
    </submittedName>
</protein>
<comment type="function">
    <text evidence="2">Low-potential electron donor to a number of redox enzymes.</text>
</comment>
<dbReference type="PANTHER" id="PTHR42809:SF1">
    <property type="entry name" value="FLAVODOXIN 1"/>
    <property type="match status" value="1"/>
</dbReference>
<dbReference type="GO" id="GO:0010181">
    <property type="term" value="F:FMN binding"/>
    <property type="evidence" value="ECO:0007669"/>
    <property type="project" value="InterPro"/>
</dbReference>
<dbReference type="EMBL" id="QCXQ01000002">
    <property type="protein sequence ID" value="PWF99907.1"/>
    <property type="molecule type" value="Genomic_DNA"/>
</dbReference>
<sequence length="154" mass="17127">MMTAHVVFATITGNNEDVADIVTEQFETLGVKVQESEISQMDAADLLKSDILVVCAYTYDEGSLPEEGMDFYDDLQDLDLTGHVYGVAGSGDTYYGKYYNTTVDRFDEAFKKTGAKKGADDVKINLEPGEKDIQALDDFVSQLVRSEKKQRELN</sequence>
<comment type="similarity">
    <text evidence="3">Belongs to the flavodoxin family.</text>
</comment>
<evidence type="ECO:0000313" key="10">
    <source>
        <dbReference type="Proteomes" id="UP000245080"/>
    </source>
</evidence>
<evidence type="ECO:0000256" key="3">
    <source>
        <dbReference type="ARBA" id="ARBA00005267"/>
    </source>
</evidence>
<feature type="domain" description="Flavodoxin-like" evidence="8">
    <location>
        <begin position="4"/>
        <end position="144"/>
    </location>
</feature>
<dbReference type="InterPro" id="IPR050619">
    <property type="entry name" value="Flavodoxin"/>
</dbReference>
<evidence type="ECO:0000256" key="5">
    <source>
        <dbReference type="ARBA" id="ARBA00022630"/>
    </source>
</evidence>
<dbReference type="Pfam" id="PF00258">
    <property type="entry name" value="Flavodoxin_1"/>
    <property type="match status" value="1"/>
</dbReference>
<accession>A0A2V1MZJ1</accession>
<keyword evidence="6" id="KW-0288">FMN</keyword>
<dbReference type="PANTHER" id="PTHR42809">
    <property type="entry name" value="FLAVODOXIN 2"/>
    <property type="match status" value="1"/>
</dbReference>
<evidence type="ECO:0000313" key="9">
    <source>
        <dbReference type="EMBL" id="PWF99907.1"/>
    </source>
</evidence>
<comment type="caution">
    <text evidence="9">The sequence shown here is derived from an EMBL/GenBank/DDBJ whole genome shotgun (WGS) entry which is preliminary data.</text>
</comment>
<keyword evidence="7" id="KW-0249">Electron transport</keyword>
<reference evidence="9 10" key="1">
    <citation type="journal article" date="2018" name="Int. J. Syst. Evol. Microbiol.">
        <title>Lactobacillus bambusae sp. nov., isolated from a traditional fermented Ma-bamboo shoots of Taiwan.</title>
        <authorList>
            <person name="Wang L.-T."/>
        </authorList>
    </citation>
    <scope>NUCLEOTIDE SEQUENCE [LARGE SCALE GENOMIC DNA]</scope>
    <source>
        <strain evidence="9 10">BS-W1</strain>
    </source>
</reference>